<dbReference type="HOGENOM" id="CLU_120364_0_0_3"/>
<accession>Q118Y9</accession>
<organism evidence="1">
    <name type="scientific">Trichodesmium erythraeum (strain IMS101)</name>
    <dbReference type="NCBI Taxonomy" id="203124"/>
    <lineage>
        <taxon>Bacteria</taxon>
        <taxon>Bacillati</taxon>
        <taxon>Cyanobacteriota</taxon>
        <taxon>Cyanophyceae</taxon>
        <taxon>Oscillatoriophycideae</taxon>
        <taxon>Oscillatoriales</taxon>
        <taxon>Microcoleaceae</taxon>
        <taxon>Trichodesmium</taxon>
    </lineage>
</organism>
<name>Q118Y9_TRIEI</name>
<dbReference type="Pfam" id="PF09366">
    <property type="entry name" value="DUF1997"/>
    <property type="match status" value="1"/>
</dbReference>
<dbReference type="PANTHER" id="PTHR34133">
    <property type="entry name" value="OS07G0633000 PROTEIN"/>
    <property type="match status" value="1"/>
</dbReference>
<dbReference type="PANTHER" id="PTHR34133:SF8">
    <property type="entry name" value="OS07G0633000 PROTEIN"/>
    <property type="match status" value="1"/>
</dbReference>
<sequence>MICKFTASQSVDIPVVEQKVPIQHYLRQPKRLVNALVDPTRLEQLDQNCFRLKMRPLHFMMLSIQPTVDMRLWSSTKGKIYLKSDRCEIRGVEYINQRFNLNLVGILDTLELKGVTHLKGQADLEVKVELPPPLLLTPLPVLETTGNSLLKSVLMTIKQRLTHQLLLDYYKWANDETQDLIKNKNYPILSPSSQGI</sequence>
<protein>
    <recommendedName>
        <fullName evidence="2">DUF1997 domain-containing protein</fullName>
    </recommendedName>
</protein>
<dbReference type="KEGG" id="ter:Tery_0479"/>
<dbReference type="InterPro" id="IPR018971">
    <property type="entry name" value="DUF1997"/>
</dbReference>
<dbReference type="EMBL" id="CP000393">
    <property type="protein sequence ID" value="ABG49935.1"/>
    <property type="molecule type" value="Genomic_DNA"/>
</dbReference>
<dbReference type="OrthoDB" id="510717at2"/>
<dbReference type="STRING" id="203124.Tery_0479"/>
<proteinExistence type="predicted"/>
<evidence type="ECO:0000313" key="1">
    <source>
        <dbReference type="EMBL" id="ABG49935.1"/>
    </source>
</evidence>
<reference evidence="1" key="1">
    <citation type="submission" date="2006-06" db="EMBL/GenBank/DDBJ databases">
        <title>Complete sequence of Trichodesmium erythraeum IMS101.</title>
        <authorList>
            <consortium name="US DOE Joint Genome Institute"/>
            <person name="Copeland A."/>
            <person name="Lucas S."/>
            <person name="Lapidus A."/>
            <person name="Barry K."/>
            <person name="Detter J.C."/>
            <person name="Glavina del Rio T."/>
            <person name="Hammon N."/>
            <person name="Israni S."/>
            <person name="Dalin E."/>
            <person name="Tice H."/>
            <person name="Pitluck S."/>
            <person name="Kiss H."/>
            <person name="Munk A.C."/>
            <person name="Brettin T."/>
            <person name="Bruce D."/>
            <person name="Han C."/>
            <person name="Tapia R."/>
            <person name="Gilna P."/>
            <person name="Schmutz J."/>
            <person name="Larimer F."/>
            <person name="Land M."/>
            <person name="Hauser L."/>
            <person name="Kyrpides N."/>
            <person name="Kim E."/>
            <person name="Richardson P."/>
        </authorList>
    </citation>
    <scope>NUCLEOTIDE SEQUENCE [LARGE SCALE GENOMIC DNA]</scope>
    <source>
        <strain evidence="1">IMS101</strain>
    </source>
</reference>
<gene>
    <name evidence="1" type="ordered locus">Tery_0479</name>
</gene>
<evidence type="ECO:0008006" key="2">
    <source>
        <dbReference type="Google" id="ProtNLM"/>
    </source>
</evidence>
<dbReference type="AlphaFoldDB" id="Q118Y9"/>
<dbReference type="eggNOG" id="ENOG502ZBKN">
    <property type="taxonomic scope" value="Bacteria"/>
</dbReference>
<dbReference type="RefSeq" id="WP_011610330.1">
    <property type="nucleotide sequence ID" value="NC_008312.1"/>
</dbReference>